<dbReference type="VEuPathDB" id="GiardiaDB:GMRT_11145"/>
<dbReference type="PANTHER" id="PTHR43671">
    <property type="entry name" value="SERINE/THREONINE-PROTEIN KINASE NEK"/>
    <property type="match status" value="1"/>
</dbReference>
<comment type="caution">
    <text evidence="9">The sequence shown here is derived from an EMBL/GenBank/DDBJ whole genome shotgun (WGS) entry which is preliminary data.</text>
</comment>
<evidence type="ECO:0000256" key="5">
    <source>
        <dbReference type="ARBA" id="ARBA00022777"/>
    </source>
</evidence>
<dbReference type="OrthoDB" id="248923at2759"/>
<dbReference type="SUPFAM" id="SSF56112">
    <property type="entry name" value="Protein kinase-like (PK-like)"/>
    <property type="match status" value="1"/>
</dbReference>
<evidence type="ECO:0000256" key="2">
    <source>
        <dbReference type="ARBA" id="ARBA00012513"/>
    </source>
</evidence>
<feature type="domain" description="Protein kinase" evidence="8">
    <location>
        <begin position="16"/>
        <end position="276"/>
    </location>
</feature>
<evidence type="ECO:0000256" key="4">
    <source>
        <dbReference type="ARBA" id="ARBA00022741"/>
    </source>
</evidence>
<dbReference type="Gene3D" id="1.10.510.10">
    <property type="entry name" value="Transferase(Phosphotransferase) domain 1"/>
    <property type="match status" value="1"/>
</dbReference>
<dbReference type="EC" id="2.7.11.1" evidence="2"/>
<dbReference type="InterPro" id="IPR017441">
    <property type="entry name" value="Protein_kinase_ATP_BS"/>
</dbReference>
<dbReference type="InterPro" id="IPR000719">
    <property type="entry name" value="Prot_kinase_dom"/>
</dbReference>
<keyword evidence="4 7" id="KW-0547">Nucleotide-binding</keyword>
<evidence type="ECO:0000256" key="7">
    <source>
        <dbReference type="PROSITE-ProRule" id="PRU10141"/>
    </source>
</evidence>
<evidence type="ECO:0000313" key="10">
    <source>
        <dbReference type="Proteomes" id="UP000315496"/>
    </source>
</evidence>
<protein>
    <recommendedName>
        <fullName evidence="2">non-specific serine/threonine protein kinase</fullName>
        <ecNumber evidence="2">2.7.11.1</ecNumber>
    </recommendedName>
</protein>
<dbReference type="PROSITE" id="PS50011">
    <property type="entry name" value="PROTEIN_KINASE_DOM"/>
    <property type="match status" value="1"/>
</dbReference>
<dbReference type="InterPro" id="IPR011009">
    <property type="entry name" value="Kinase-like_dom_sf"/>
</dbReference>
<dbReference type="EMBL" id="VDLU01000001">
    <property type="protein sequence ID" value="TNJ29376.1"/>
    <property type="molecule type" value="Genomic_DNA"/>
</dbReference>
<evidence type="ECO:0000313" key="9">
    <source>
        <dbReference type="EMBL" id="TNJ29376.1"/>
    </source>
</evidence>
<evidence type="ECO:0000256" key="3">
    <source>
        <dbReference type="ARBA" id="ARBA00022679"/>
    </source>
</evidence>
<keyword evidence="6 7" id="KW-0067">ATP-binding</keyword>
<dbReference type="Pfam" id="PF00069">
    <property type="entry name" value="Pkinase"/>
    <property type="match status" value="1"/>
</dbReference>
<dbReference type="PANTHER" id="PTHR43671:SF13">
    <property type="entry name" value="SERINE_THREONINE-PROTEIN KINASE NEK2"/>
    <property type="match status" value="1"/>
</dbReference>
<organism evidence="9 10">
    <name type="scientific">Giardia muris</name>
    <dbReference type="NCBI Taxonomy" id="5742"/>
    <lineage>
        <taxon>Eukaryota</taxon>
        <taxon>Metamonada</taxon>
        <taxon>Diplomonadida</taxon>
        <taxon>Hexamitidae</taxon>
        <taxon>Giardiinae</taxon>
        <taxon>Giardia</taxon>
    </lineage>
</organism>
<name>A0A4Z1SU05_GIAMU</name>
<keyword evidence="10" id="KW-1185">Reference proteome</keyword>
<dbReference type="GO" id="GO:0005524">
    <property type="term" value="F:ATP binding"/>
    <property type="evidence" value="ECO:0007669"/>
    <property type="project" value="UniProtKB-UniRule"/>
</dbReference>
<sequence length="293" mass="33165">MQYSVGTPYPIFEDEYGKGVMIGEGAFAKVFACTRRGEKQVYAVKEVDYSHLSEKYVDLYQFEARILTKLHHPNLAYIECTFDDPVRQVWHTVMDLYDNGDVATMITQYRGAGMLIPEERVWEIFGQMVDVLAYLHRLYRTDVPSIHRILHRNLRPDNILLKSNGVIGLGTLRLGTEQTINTNSTEAVGPLPYTAPEVLRHETYGPLCDAWSLGCIIAEICTQQRVFDDPLVEMGSILPIKLRGYSKELELLVNGLLDPYAGSRRSCTDICDHPKFVEARARTVGKVAPLTHV</sequence>
<gene>
    <name evidence="9" type="ORF">GMRT_11145</name>
</gene>
<dbReference type="GO" id="GO:0004674">
    <property type="term" value="F:protein serine/threonine kinase activity"/>
    <property type="evidence" value="ECO:0007669"/>
    <property type="project" value="UniProtKB-EC"/>
</dbReference>
<evidence type="ECO:0000256" key="6">
    <source>
        <dbReference type="ARBA" id="ARBA00022840"/>
    </source>
</evidence>
<evidence type="ECO:0000256" key="1">
    <source>
        <dbReference type="ARBA" id="ARBA00010886"/>
    </source>
</evidence>
<dbReference type="AlphaFoldDB" id="A0A4Z1SU05"/>
<keyword evidence="3" id="KW-0808">Transferase</keyword>
<proteinExistence type="inferred from homology"/>
<keyword evidence="5 9" id="KW-0418">Kinase</keyword>
<dbReference type="Proteomes" id="UP000315496">
    <property type="component" value="Chromosome 1"/>
</dbReference>
<evidence type="ECO:0000259" key="8">
    <source>
        <dbReference type="PROSITE" id="PS50011"/>
    </source>
</evidence>
<accession>A0A4Z1SU05</accession>
<dbReference type="InterPro" id="IPR050660">
    <property type="entry name" value="NEK_Ser/Thr_kinase"/>
</dbReference>
<dbReference type="PROSITE" id="PS00107">
    <property type="entry name" value="PROTEIN_KINASE_ATP"/>
    <property type="match status" value="1"/>
</dbReference>
<reference evidence="9 10" key="1">
    <citation type="submission" date="2019-05" db="EMBL/GenBank/DDBJ databases">
        <title>The compact genome of Giardia muris reveals important steps in the evolution of intestinal protozoan parasites.</title>
        <authorList>
            <person name="Xu F."/>
            <person name="Jimenez-Gonzalez A."/>
            <person name="Einarsson E."/>
            <person name="Astvaldsson A."/>
            <person name="Peirasmaki D."/>
            <person name="Eckmann L."/>
            <person name="Andersson J.O."/>
            <person name="Svard S.G."/>
            <person name="Jerlstrom-Hultqvist J."/>
        </authorList>
    </citation>
    <scope>NUCLEOTIDE SEQUENCE [LARGE SCALE GENOMIC DNA]</scope>
    <source>
        <strain evidence="9 10">Roberts-Thomson</strain>
    </source>
</reference>
<comment type="similarity">
    <text evidence="1">Belongs to the protein kinase superfamily. NEK Ser/Thr protein kinase family. NIMA subfamily.</text>
</comment>
<feature type="binding site" evidence="7">
    <location>
        <position position="45"/>
    </location>
    <ligand>
        <name>ATP</name>
        <dbReference type="ChEBI" id="CHEBI:30616"/>
    </ligand>
</feature>